<dbReference type="FunFam" id="3.30.70.80:FF:000002">
    <property type="entry name" value="Subtilisin-like protease SBT5.3"/>
    <property type="match status" value="1"/>
</dbReference>
<dbReference type="GO" id="GO:0009610">
    <property type="term" value="P:response to symbiotic fungus"/>
    <property type="evidence" value="ECO:0007669"/>
    <property type="project" value="UniProtKB-ARBA"/>
</dbReference>
<comment type="function">
    <text evidence="1">Required for arbuscular mycorrhiza (AM) development during AM symbiosis with AM fungi (e.g. Glomeromycota intraradices).</text>
</comment>
<dbReference type="CDD" id="cd04852">
    <property type="entry name" value="Peptidases_S8_3"/>
    <property type="match status" value="1"/>
</dbReference>
<keyword evidence="8 12" id="KW-0378">Hydrolase</keyword>
<evidence type="ECO:0000256" key="7">
    <source>
        <dbReference type="ARBA" id="ARBA00022729"/>
    </source>
</evidence>
<evidence type="ECO:0000256" key="13">
    <source>
        <dbReference type="SAM" id="SignalP"/>
    </source>
</evidence>
<dbReference type="EnsemblPlants" id="AES70685">
    <property type="protein sequence ID" value="AES70685"/>
    <property type="gene ID" value="MTR_3g061110"/>
</dbReference>
<evidence type="ECO:0000256" key="12">
    <source>
        <dbReference type="PROSITE-ProRule" id="PRU01240"/>
    </source>
</evidence>
<dbReference type="GO" id="GO:0005576">
    <property type="term" value="C:extracellular region"/>
    <property type="evidence" value="ECO:0000318"/>
    <property type="project" value="GO_Central"/>
</dbReference>
<sequence>MSFSIFHLISFFLLWSFLQQSSHAIKKSYIVYIGSHSHGPNPSASDLQSATDSHYNLLGSHLGSHEKAKEAIFYSYNKHINGFAAVLEVEEAAKIAKHPNVVSVFENKGHELQTTRSWEFLGLENNYGVVPKDSIWEKGRYGEGTIIANIDSGVSPESKSFSDDGMGPVPSRWRGICQLDNFHCNRKLIGARFYSQGYESKFGRLNQSLYNARDVLGHGTPTLSVAGGNFVSGANVFGLANGTAKGGSPRSHIECTDADIMQAFEDAISDGVDIISCSLGQTSPKEFFEDGISIGAFHAIENGVIVVAGGGNSGPKFGTVTNVAPWLFSVAASTIDRNFVSYLQLGDKHIIMGTSLSTGLPNEKFYSLVSSVDAKVGNATIEDAKICKVGSLDPNKVKGKILFCLLRELDGLVYAEEEAISGGSIGLVLGNDKQRGNDIMAYAHLLPTSHINYTDGEYVHSYIKATKTPMAYMTKAKTEVGVKPAPVIASLSSRGPNPIQPIILKPDITAPGVDILYAYIGAISPTGLASDNQWIPYNIGSGTSISCPHVSAIVALLKTIYPNWSPAAFKSAIMTTTTIQGNNHRPIKDQSKEDATPFGYGAGHIQPELAMDPGLVYDLNIVDYLNFLCAHGYNQTQMKMFSRKPYICPKSYNMLDFNYPSITVPNLGKHFVQEVTRTVTNVGSPGTYRVQVNEPHGIFVLIKPRSLTFNEVGEKKTFKIIFKVTKPTSSGYVFGHLLWSDGRHKVMSPLVVKHN</sequence>
<organism evidence="17 19">
    <name type="scientific">Medicago truncatula</name>
    <name type="common">Barrel medic</name>
    <name type="synonym">Medicago tribuloides</name>
    <dbReference type="NCBI Taxonomy" id="3880"/>
    <lineage>
        <taxon>Eukaryota</taxon>
        <taxon>Viridiplantae</taxon>
        <taxon>Streptophyta</taxon>
        <taxon>Embryophyta</taxon>
        <taxon>Tracheophyta</taxon>
        <taxon>Spermatophyta</taxon>
        <taxon>Magnoliopsida</taxon>
        <taxon>eudicotyledons</taxon>
        <taxon>Gunneridae</taxon>
        <taxon>Pentapetalae</taxon>
        <taxon>rosids</taxon>
        <taxon>fabids</taxon>
        <taxon>Fabales</taxon>
        <taxon>Fabaceae</taxon>
        <taxon>Papilionoideae</taxon>
        <taxon>50 kb inversion clade</taxon>
        <taxon>NPAAA clade</taxon>
        <taxon>Hologalegina</taxon>
        <taxon>IRL clade</taxon>
        <taxon>Trifolieae</taxon>
        <taxon>Medicago</taxon>
    </lineage>
</organism>
<dbReference type="InterPro" id="IPR045051">
    <property type="entry name" value="SBT"/>
</dbReference>
<keyword evidence="10" id="KW-0325">Glycoprotein</keyword>
<dbReference type="PRINTS" id="PR00723">
    <property type="entry name" value="SUBTILISIN"/>
</dbReference>
<evidence type="ECO:0000259" key="15">
    <source>
        <dbReference type="Pfam" id="PF05922"/>
    </source>
</evidence>
<dbReference type="Gene3D" id="3.30.70.80">
    <property type="entry name" value="Peptidase S8 propeptide/proteinase inhibitor I9"/>
    <property type="match status" value="1"/>
</dbReference>
<evidence type="ECO:0000256" key="2">
    <source>
        <dbReference type="ARBA" id="ARBA00004271"/>
    </source>
</evidence>
<evidence type="ECO:0000313" key="18">
    <source>
        <dbReference type="EnsemblPlants" id="AES70685"/>
    </source>
</evidence>
<dbReference type="Pfam" id="PF05922">
    <property type="entry name" value="Inhibitor_I9"/>
    <property type="match status" value="1"/>
</dbReference>
<keyword evidence="6 12" id="KW-0645">Protease</keyword>
<feature type="domain" description="Subtilisin-like protease fibronectin type-III" evidence="16">
    <location>
        <begin position="656"/>
        <end position="752"/>
    </location>
</feature>
<reference evidence="18" key="3">
    <citation type="submission" date="2015-04" db="UniProtKB">
        <authorList>
            <consortium name="EnsemblPlants"/>
        </authorList>
    </citation>
    <scope>IDENTIFICATION</scope>
    <source>
        <strain evidence="18">cv. Jemalong A17</strain>
    </source>
</reference>
<dbReference type="InterPro" id="IPR015500">
    <property type="entry name" value="Peptidase_S8_subtilisin-rel"/>
</dbReference>
<proteinExistence type="inferred from homology"/>
<reference evidence="17 19" key="2">
    <citation type="journal article" date="2014" name="BMC Genomics">
        <title>An improved genome release (version Mt4.0) for the model legume Medicago truncatula.</title>
        <authorList>
            <person name="Tang H."/>
            <person name="Krishnakumar V."/>
            <person name="Bidwell S."/>
            <person name="Rosen B."/>
            <person name="Chan A."/>
            <person name="Zhou S."/>
            <person name="Gentzbittel L."/>
            <person name="Childs K.L."/>
            <person name="Yandell M."/>
            <person name="Gundlach H."/>
            <person name="Mayer K.F."/>
            <person name="Schwartz D.C."/>
            <person name="Town C.D."/>
        </authorList>
    </citation>
    <scope>GENOME REANNOTATION</scope>
    <source>
        <strain evidence="18 19">cv. Jemalong A17</strain>
    </source>
</reference>
<evidence type="ECO:0000256" key="3">
    <source>
        <dbReference type="ARBA" id="ARBA00011073"/>
    </source>
</evidence>
<feature type="active site" description="Charge relay system" evidence="11 12">
    <location>
        <position position="151"/>
    </location>
</feature>
<dbReference type="InterPro" id="IPR010259">
    <property type="entry name" value="S8pro/Inhibitor_I9"/>
</dbReference>
<dbReference type="Gene3D" id="3.50.30.30">
    <property type="match status" value="1"/>
</dbReference>
<dbReference type="InterPro" id="IPR037045">
    <property type="entry name" value="S8pro/Inhibitor_I9_sf"/>
</dbReference>
<dbReference type="InterPro" id="IPR041469">
    <property type="entry name" value="Subtilisin-like_FN3"/>
</dbReference>
<keyword evidence="4" id="KW-0052">Apoplast</keyword>
<evidence type="ECO:0000313" key="19">
    <source>
        <dbReference type="Proteomes" id="UP000002051"/>
    </source>
</evidence>
<dbReference type="InterPro" id="IPR034197">
    <property type="entry name" value="Peptidases_S8_3"/>
</dbReference>
<evidence type="ECO:0000259" key="16">
    <source>
        <dbReference type="Pfam" id="PF17766"/>
    </source>
</evidence>
<dbReference type="Pfam" id="PF17766">
    <property type="entry name" value="fn3_6"/>
    <property type="match status" value="1"/>
</dbReference>
<dbReference type="InterPro" id="IPR023828">
    <property type="entry name" value="Peptidase_S8_Ser-AS"/>
</dbReference>
<dbReference type="InterPro" id="IPR036852">
    <property type="entry name" value="Peptidase_S8/S53_dom_sf"/>
</dbReference>
<dbReference type="PROSITE" id="PS00138">
    <property type="entry name" value="SUBTILASE_SER"/>
    <property type="match status" value="1"/>
</dbReference>
<dbReference type="HOGENOM" id="CLU_000625_4_6_1"/>
<keyword evidence="9 12" id="KW-0720">Serine protease</keyword>
<feature type="chain" id="PRO_5014572543" evidence="13">
    <location>
        <begin position="25"/>
        <end position="755"/>
    </location>
</feature>
<dbReference type="Gene3D" id="2.60.40.2310">
    <property type="match status" value="1"/>
</dbReference>
<dbReference type="FunFam" id="3.50.30.30:FF:000005">
    <property type="entry name" value="subtilisin-like protease SBT1.5"/>
    <property type="match status" value="1"/>
</dbReference>
<evidence type="ECO:0000256" key="4">
    <source>
        <dbReference type="ARBA" id="ARBA00022523"/>
    </source>
</evidence>
<dbReference type="GO" id="GO:0006508">
    <property type="term" value="P:proteolysis"/>
    <property type="evidence" value="ECO:0007669"/>
    <property type="project" value="UniProtKB-KW"/>
</dbReference>
<dbReference type="AlphaFoldDB" id="G7IY71"/>
<protein>
    <submittedName>
        <fullName evidence="17">Subtilisin-like serine protease</fullName>
    </submittedName>
</protein>
<dbReference type="FunFam" id="2.60.40.2310:FF:000001">
    <property type="entry name" value="Subtilisin-like protease SBT1.5"/>
    <property type="match status" value="1"/>
</dbReference>
<feature type="active site" description="Charge relay system" evidence="11 12">
    <location>
        <position position="544"/>
    </location>
</feature>
<accession>G7IY71</accession>
<feature type="domain" description="Peptidase S8/S53" evidence="14">
    <location>
        <begin position="142"/>
        <end position="603"/>
    </location>
</feature>
<dbReference type="PROSITE" id="PS51892">
    <property type="entry name" value="SUBTILASE"/>
    <property type="match status" value="1"/>
</dbReference>
<keyword evidence="5" id="KW-0964">Secreted</keyword>
<dbReference type="CDD" id="cd02120">
    <property type="entry name" value="PA_subtilisin_like"/>
    <property type="match status" value="1"/>
</dbReference>
<evidence type="ECO:0000259" key="14">
    <source>
        <dbReference type="Pfam" id="PF00082"/>
    </source>
</evidence>
<evidence type="ECO:0000256" key="10">
    <source>
        <dbReference type="ARBA" id="ARBA00023180"/>
    </source>
</evidence>
<dbReference type="eggNOG" id="ENOG502QT1T">
    <property type="taxonomic scope" value="Eukaryota"/>
</dbReference>
<dbReference type="GO" id="GO:0004252">
    <property type="term" value="F:serine-type endopeptidase activity"/>
    <property type="evidence" value="ECO:0000318"/>
    <property type="project" value="GO_Central"/>
</dbReference>
<dbReference type="PaxDb" id="3880-AES70685"/>
<dbReference type="GO" id="GO:0048046">
    <property type="term" value="C:apoplast"/>
    <property type="evidence" value="ECO:0007669"/>
    <property type="project" value="UniProtKB-SubCell"/>
</dbReference>
<dbReference type="Proteomes" id="UP000002051">
    <property type="component" value="Chromosome 3"/>
</dbReference>
<evidence type="ECO:0000256" key="8">
    <source>
        <dbReference type="ARBA" id="ARBA00022801"/>
    </source>
</evidence>
<dbReference type="Pfam" id="PF00082">
    <property type="entry name" value="Peptidase_S8"/>
    <property type="match status" value="1"/>
</dbReference>
<dbReference type="InterPro" id="IPR000209">
    <property type="entry name" value="Peptidase_S8/S53_dom"/>
</dbReference>
<keyword evidence="7 13" id="KW-0732">Signal</keyword>
<dbReference type="SUPFAM" id="SSF52743">
    <property type="entry name" value="Subtilisin-like"/>
    <property type="match status" value="1"/>
</dbReference>
<feature type="domain" description="Inhibitor I9" evidence="15">
    <location>
        <begin position="28"/>
        <end position="112"/>
    </location>
</feature>
<keyword evidence="19" id="KW-1185">Reference proteome</keyword>
<name>G7IY71_MEDTR</name>
<gene>
    <name evidence="17" type="ordered locus">MTR_3g061110</name>
</gene>
<reference evidence="17 19" key="1">
    <citation type="journal article" date="2011" name="Nature">
        <title>The Medicago genome provides insight into the evolution of rhizobial symbioses.</title>
        <authorList>
            <person name="Young N.D."/>
            <person name="Debelle F."/>
            <person name="Oldroyd G.E."/>
            <person name="Geurts R."/>
            <person name="Cannon S.B."/>
            <person name="Udvardi M.K."/>
            <person name="Benedito V.A."/>
            <person name="Mayer K.F."/>
            <person name="Gouzy J."/>
            <person name="Schoof H."/>
            <person name="Van de Peer Y."/>
            <person name="Proost S."/>
            <person name="Cook D.R."/>
            <person name="Meyers B.C."/>
            <person name="Spannagl M."/>
            <person name="Cheung F."/>
            <person name="De Mita S."/>
            <person name="Krishnakumar V."/>
            <person name="Gundlach H."/>
            <person name="Zhou S."/>
            <person name="Mudge J."/>
            <person name="Bharti A.K."/>
            <person name="Murray J.D."/>
            <person name="Naoumkina M.A."/>
            <person name="Rosen B."/>
            <person name="Silverstein K.A."/>
            <person name="Tang H."/>
            <person name="Rombauts S."/>
            <person name="Zhao P.X."/>
            <person name="Zhou P."/>
            <person name="Barbe V."/>
            <person name="Bardou P."/>
            <person name="Bechner M."/>
            <person name="Bellec A."/>
            <person name="Berger A."/>
            <person name="Berges H."/>
            <person name="Bidwell S."/>
            <person name="Bisseling T."/>
            <person name="Choisne N."/>
            <person name="Couloux A."/>
            <person name="Denny R."/>
            <person name="Deshpande S."/>
            <person name="Dai X."/>
            <person name="Doyle J.J."/>
            <person name="Dudez A.M."/>
            <person name="Farmer A.D."/>
            <person name="Fouteau S."/>
            <person name="Franken C."/>
            <person name="Gibelin C."/>
            <person name="Gish J."/>
            <person name="Goldstein S."/>
            <person name="Gonzalez A.J."/>
            <person name="Green P.J."/>
            <person name="Hallab A."/>
            <person name="Hartog M."/>
            <person name="Hua A."/>
            <person name="Humphray S.J."/>
            <person name="Jeong D.H."/>
            <person name="Jing Y."/>
            <person name="Jocker A."/>
            <person name="Kenton S.M."/>
            <person name="Kim D.J."/>
            <person name="Klee K."/>
            <person name="Lai H."/>
            <person name="Lang C."/>
            <person name="Lin S."/>
            <person name="Macmil S.L."/>
            <person name="Magdelenat G."/>
            <person name="Matthews L."/>
            <person name="McCorrison J."/>
            <person name="Monaghan E.L."/>
            <person name="Mun J.H."/>
            <person name="Najar F.Z."/>
            <person name="Nicholson C."/>
            <person name="Noirot C."/>
            <person name="O'Bleness M."/>
            <person name="Paule C.R."/>
            <person name="Poulain J."/>
            <person name="Prion F."/>
            <person name="Qin B."/>
            <person name="Qu C."/>
            <person name="Retzel E.F."/>
            <person name="Riddle C."/>
            <person name="Sallet E."/>
            <person name="Samain S."/>
            <person name="Samson N."/>
            <person name="Sanders I."/>
            <person name="Saurat O."/>
            <person name="Scarpelli C."/>
            <person name="Schiex T."/>
            <person name="Segurens B."/>
            <person name="Severin A.J."/>
            <person name="Sherrier D.J."/>
            <person name="Shi R."/>
            <person name="Sims S."/>
            <person name="Singer S.R."/>
            <person name="Sinharoy S."/>
            <person name="Sterck L."/>
            <person name="Viollet A."/>
            <person name="Wang B.B."/>
            <person name="Wang K."/>
            <person name="Wang M."/>
            <person name="Wang X."/>
            <person name="Warfsmann J."/>
            <person name="Weissenbach J."/>
            <person name="White D.D."/>
            <person name="White J.D."/>
            <person name="Wiley G.B."/>
            <person name="Wincker P."/>
            <person name="Xing Y."/>
            <person name="Yang L."/>
            <person name="Yao Z."/>
            <person name="Ying F."/>
            <person name="Zhai J."/>
            <person name="Zhou L."/>
            <person name="Zuber A."/>
            <person name="Denarie J."/>
            <person name="Dixon R.A."/>
            <person name="May G.D."/>
            <person name="Schwartz D.C."/>
            <person name="Rogers J."/>
            <person name="Quetier F."/>
            <person name="Town C.D."/>
            <person name="Roe B.A."/>
        </authorList>
    </citation>
    <scope>NUCLEOTIDE SEQUENCE [LARGE SCALE GENOMIC DNA]</scope>
    <source>
        <strain evidence="17">A17</strain>
        <strain evidence="18 19">cv. Jemalong A17</strain>
    </source>
</reference>
<evidence type="ECO:0000256" key="5">
    <source>
        <dbReference type="ARBA" id="ARBA00022525"/>
    </source>
</evidence>
<comment type="subcellular location">
    <subcellularLocation>
        <location evidence="2">Secreted</location>
        <location evidence="2">Extracellular space</location>
        <location evidence="2">Apoplast</location>
    </subcellularLocation>
</comment>
<dbReference type="Gene3D" id="3.40.50.200">
    <property type="entry name" value="Peptidase S8/S53 domain"/>
    <property type="match status" value="1"/>
</dbReference>
<dbReference type="EMBL" id="CM001219">
    <property type="protein sequence ID" value="AES70685.2"/>
    <property type="molecule type" value="Genomic_DNA"/>
</dbReference>
<feature type="signal peptide" evidence="13">
    <location>
        <begin position="1"/>
        <end position="24"/>
    </location>
</feature>
<evidence type="ECO:0000256" key="1">
    <source>
        <dbReference type="ARBA" id="ARBA00002076"/>
    </source>
</evidence>
<evidence type="ECO:0000313" key="17">
    <source>
        <dbReference type="EMBL" id="AES70685.2"/>
    </source>
</evidence>
<evidence type="ECO:0000256" key="6">
    <source>
        <dbReference type="ARBA" id="ARBA00022670"/>
    </source>
</evidence>
<accession>A0A0C3VH40</accession>
<feature type="active site" description="Charge relay system" evidence="11 12">
    <location>
        <position position="218"/>
    </location>
</feature>
<comment type="similarity">
    <text evidence="3 12">Belongs to the peptidase S8 family.</text>
</comment>
<evidence type="ECO:0000256" key="11">
    <source>
        <dbReference type="PIRSR" id="PIRSR615500-1"/>
    </source>
</evidence>
<dbReference type="PANTHER" id="PTHR10795">
    <property type="entry name" value="PROPROTEIN CONVERTASE SUBTILISIN/KEXIN"/>
    <property type="match status" value="1"/>
</dbReference>
<evidence type="ECO:0000256" key="9">
    <source>
        <dbReference type="ARBA" id="ARBA00022825"/>
    </source>
</evidence>